<dbReference type="GO" id="GO:0003844">
    <property type="term" value="F:1,4-alpha-glucan branching enzyme activity"/>
    <property type="evidence" value="ECO:0007669"/>
    <property type="project" value="TreeGrafter"/>
</dbReference>
<gene>
    <name evidence="1" type="ORF">Nepgr_012966</name>
</gene>
<reference evidence="1" key="1">
    <citation type="submission" date="2023-05" db="EMBL/GenBank/DDBJ databases">
        <title>Nepenthes gracilis genome sequencing.</title>
        <authorList>
            <person name="Fukushima K."/>
        </authorList>
    </citation>
    <scope>NUCLEOTIDE SEQUENCE</scope>
    <source>
        <strain evidence="1">SING2019-196</strain>
    </source>
</reference>
<dbReference type="PANTHER" id="PTHR43651">
    <property type="entry name" value="1,4-ALPHA-GLUCAN-BRANCHING ENZYME"/>
    <property type="match status" value="1"/>
</dbReference>
<comment type="caution">
    <text evidence="1">The sequence shown here is derived from an EMBL/GenBank/DDBJ whole genome shotgun (WGS) entry which is preliminary data.</text>
</comment>
<keyword evidence="2" id="KW-1185">Reference proteome</keyword>
<proteinExistence type="predicted"/>
<name>A0AAD3SHV6_NEPGR</name>
<dbReference type="Gene3D" id="3.20.20.80">
    <property type="entry name" value="Glycosidases"/>
    <property type="match status" value="1"/>
</dbReference>
<dbReference type="EMBL" id="BSYO01000010">
    <property type="protein sequence ID" value="GMH11125.1"/>
    <property type="molecule type" value="Genomic_DNA"/>
</dbReference>
<dbReference type="AlphaFoldDB" id="A0AAD3SHV6"/>
<dbReference type="InterPro" id="IPR013783">
    <property type="entry name" value="Ig-like_fold"/>
</dbReference>
<dbReference type="Gene3D" id="2.60.40.10">
    <property type="entry name" value="Immunoglobulins"/>
    <property type="match status" value="1"/>
</dbReference>
<dbReference type="InterPro" id="IPR017853">
    <property type="entry name" value="GH"/>
</dbReference>
<dbReference type="GO" id="GO:0005737">
    <property type="term" value="C:cytoplasm"/>
    <property type="evidence" value="ECO:0007669"/>
    <property type="project" value="TreeGrafter"/>
</dbReference>
<dbReference type="SUPFAM" id="SSF51445">
    <property type="entry name" value="(Trans)glycosidases"/>
    <property type="match status" value="1"/>
</dbReference>
<protein>
    <submittedName>
        <fullName evidence="1">Uncharacterized protein</fullName>
    </submittedName>
</protein>
<evidence type="ECO:0000313" key="2">
    <source>
        <dbReference type="Proteomes" id="UP001279734"/>
    </source>
</evidence>
<dbReference type="GO" id="GO:0005982">
    <property type="term" value="P:starch metabolic process"/>
    <property type="evidence" value="ECO:0007669"/>
    <property type="project" value="TreeGrafter"/>
</dbReference>
<sequence length="340" mass="37097">MYYQALPKLFDQSFLSISITSNRNALLIEPPLPGGQMGRSGGAGVPDMVIPSSMSSSLCACCSYDATFQFADSKFLAIMATIRRKAKAHHGGITDSSHGAFIHPKPGRDQYPLSVAVQDEDWPIAELDSGLVAELYGEPVAELNGCRVDWPVTVLEGGPIAQLDGEPVATFDLSRGDSGITSGVKPIAEALARIKSSGWKIVLPNHAVGSAYVFKHPQPKRSKSFRIYESPIEVSDTEPVVNNMLPRTKRFNVVQVIAIQEHSYFASLGCHETNYFALRSYSSIPAELNSLIDSAHELGLFALGNIVHNHVLTTILDGLNRFYETDDCCFHFGTWGYQGM</sequence>
<dbReference type="PANTHER" id="PTHR43651:SF3">
    <property type="entry name" value="1,4-ALPHA-GLUCAN-BRANCHING ENZYME"/>
    <property type="match status" value="1"/>
</dbReference>
<evidence type="ECO:0000313" key="1">
    <source>
        <dbReference type="EMBL" id="GMH11125.1"/>
    </source>
</evidence>
<dbReference type="Proteomes" id="UP001279734">
    <property type="component" value="Unassembled WGS sequence"/>
</dbReference>
<organism evidence="1 2">
    <name type="scientific">Nepenthes gracilis</name>
    <name type="common">Slender pitcher plant</name>
    <dbReference type="NCBI Taxonomy" id="150966"/>
    <lineage>
        <taxon>Eukaryota</taxon>
        <taxon>Viridiplantae</taxon>
        <taxon>Streptophyta</taxon>
        <taxon>Embryophyta</taxon>
        <taxon>Tracheophyta</taxon>
        <taxon>Spermatophyta</taxon>
        <taxon>Magnoliopsida</taxon>
        <taxon>eudicotyledons</taxon>
        <taxon>Gunneridae</taxon>
        <taxon>Pentapetalae</taxon>
        <taxon>Caryophyllales</taxon>
        <taxon>Nepenthaceae</taxon>
        <taxon>Nepenthes</taxon>
    </lineage>
</organism>
<accession>A0AAD3SHV6</accession>